<evidence type="ECO:0000256" key="4">
    <source>
        <dbReference type="PROSITE-ProRule" id="PRU00335"/>
    </source>
</evidence>
<dbReference type="KEGG" id="fal:FRAAL3956"/>
<keyword evidence="3" id="KW-0804">Transcription</keyword>
<accession>Q0RIR7</accession>
<evidence type="ECO:0000256" key="2">
    <source>
        <dbReference type="ARBA" id="ARBA00023125"/>
    </source>
</evidence>
<dbReference type="eggNOG" id="COG1309">
    <property type="taxonomic scope" value="Bacteria"/>
</dbReference>
<keyword evidence="8" id="KW-1185">Reference proteome</keyword>
<dbReference type="EMBL" id="CT573213">
    <property type="protein sequence ID" value="CAJ62599.1"/>
    <property type="molecule type" value="Genomic_DNA"/>
</dbReference>
<feature type="domain" description="HTH tetR-type" evidence="6">
    <location>
        <begin position="17"/>
        <end position="76"/>
    </location>
</feature>
<dbReference type="SUPFAM" id="SSF46689">
    <property type="entry name" value="Homeodomain-like"/>
    <property type="match status" value="1"/>
</dbReference>
<protein>
    <submittedName>
        <fullName evidence="7">TetR family transcriptional regulatory protein</fullName>
    </submittedName>
</protein>
<sequence>MPTETRGSSRPLRSDARRNREALLAAARTVFAARGVDAPLEAVAQHAGFAIGTLYRHFPTRDALLDVIVDEKLRAWVEFGEQAVARDDAWEGLVAYLEGICALQAVDRAFNDVACGAVLAADGSAPQRRRVADLVDQMLARARQAGVLRADFTVTDLALLVLANAGVAESTRSLRPTLWRRHLALALDALRPAAAHPLTEPPATPTELQRALVDPATAGPRRR</sequence>
<evidence type="ECO:0000256" key="5">
    <source>
        <dbReference type="SAM" id="MobiDB-lite"/>
    </source>
</evidence>
<feature type="region of interest" description="Disordered" evidence="5">
    <location>
        <begin position="196"/>
        <end position="223"/>
    </location>
</feature>
<evidence type="ECO:0000313" key="7">
    <source>
        <dbReference type="EMBL" id="CAJ62599.1"/>
    </source>
</evidence>
<dbReference type="RefSeq" id="WP_011605090.1">
    <property type="nucleotide sequence ID" value="NC_008278.1"/>
</dbReference>
<dbReference type="InterPro" id="IPR001647">
    <property type="entry name" value="HTH_TetR"/>
</dbReference>
<gene>
    <name evidence="7" type="ordered locus">FRAAL3956</name>
</gene>
<evidence type="ECO:0000256" key="1">
    <source>
        <dbReference type="ARBA" id="ARBA00023015"/>
    </source>
</evidence>
<dbReference type="Pfam" id="PF00440">
    <property type="entry name" value="TetR_N"/>
    <property type="match status" value="1"/>
</dbReference>
<dbReference type="GO" id="GO:0003700">
    <property type="term" value="F:DNA-binding transcription factor activity"/>
    <property type="evidence" value="ECO:0007669"/>
    <property type="project" value="TreeGrafter"/>
</dbReference>
<organism evidence="7 8">
    <name type="scientific">Frankia alni (strain DSM 45986 / CECT 9034 / ACN14a)</name>
    <dbReference type="NCBI Taxonomy" id="326424"/>
    <lineage>
        <taxon>Bacteria</taxon>
        <taxon>Bacillati</taxon>
        <taxon>Actinomycetota</taxon>
        <taxon>Actinomycetes</taxon>
        <taxon>Frankiales</taxon>
        <taxon>Frankiaceae</taxon>
        <taxon>Frankia</taxon>
    </lineage>
</organism>
<dbReference type="InterPro" id="IPR009057">
    <property type="entry name" value="Homeodomain-like_sf"/>
</dbReference>
<dbReference type="Gene3D" id="1.10.357.10">
    <property type="entry name" value="Tetracycline Repressor, domain 2"/>
    <property type="match status" value="1"/>
</dbReference>
<dbReference type="PANTHER" id="PTHR30055:SF234">
    <property type="entry name" value="HTH-TYPE TRANSCRIPTIONAL REGULATOR BETI"/>
    <property type="match status" value="1"/>
</dbReference>
<dbReference type="Pfam" id="PF21597">
    <property type="entry name" value="TetR_C_43"/>
    <property type="match status" value="1"/>
</dbReference>
<dbReference type="PRINTS" id="PR00455">
    <property type="entry name" value="HTHTETR"/>
</dbReference>
<evidence type="ECO:0000259" key="6">
    <source>
        <dbReference type="PROSITE" id="PS50977"/>
    </source>
</evidence>
<dbReference type="InterPro" id="IPR050109">
    <property type="entry name" value="HTH-type_TetR-like_transc_reg"/>
</dbReference>
<dbReference type="InterPro" id="IPR036271">
    <property type="entry name" value="Tet_transcr_reg_TetR-rel_C_sf"/>
</dbReference>
<keyword evidence="2 4" id="KW-0238">DNA-binding</keyword>
<keyword evidence="1" id="KW-0805">Transcription regulation</keyword>
<dbReference type="HOGENOM" id="CLU_069356_17_0_11"/>
<dbReference type="GO" id="GO:0000976">
    <property type="term" value="F:transcription cis-regulatory region binding"/>
    <property type="evidence" value="ECO:0007669"/>
    <property type="project" value="TreeGrafter"/>
</dbReference>
<proteinExistence type="predicted"/>
<dbReference type="AlphaFoldDB" id="Q0RIR7"/>
<dbReference type="PANTHER" id="PTHR30055">
    <property type="entry name" value="HTH-TYPE TRANSCRIPTIONAL REGULATOR RUTR"/>
    <property type="match status" value="1"/>
</dbReference>
<name>Q0RIR7_FRAAA</name>
<evidence type="ECO:0000313" key="8">
    <source>
        <dbReference type="Proteomes" id="UP000000657"/>
    </source>
</evidence>
<reference evidence="7 8" key="1">
    <citation type="journal article" date="2007" name="Genome Res.">
        <title>Genome characteristics of facultatively symbiotic Frankia sp. strains reflect host range and host plant biogeography.</title>
        <authorList>
            <person name="Normand P."/>
            <person name="Lapierre P."/>
            <person name="Tisa L.S."/>
            <person name="Gogarten J.P."/>
            <person name="Alloisio N."/>
            <person name="Bagnarol E."/>
            <person name="Bassi C.A."/>
            <person name="Berry A.M."/>
            <person name="Bickhart D.M."/>
            <person name="Choisne N."/>
            <person name="Couloux A."/>
            <person name="Cournoyer B."/>
            <person name="Cruveiller S."/>
            <person name="Daubin V."/>
            <person name="Demange N."/>
            <person name="Francino M.P."/>
            <person name="Goltsman E."/>
            <person name="Huang Y."/>
            <person name="Kopp O.R."/>
            <person name="Labarre L."/>
            <person name="Lapidus A."/>
            <person name="Lavire C."/>
            <person name="Marechal J."/>
            <person name="Martinez M."/>
            <person name="Mastronunzio J.E."/>
            <person name="Mullin B.C."/>
            <person name="Niemann J."/>
            <person name="Pujic P."/>
            <person name="Rawnsley T."/>
            <person name="Rouy Z."/>
            <person name="Schenowitz C."/>
            <person name="Sellstedt A."/>
            <person name="Tavares F."/>
            <person name="Tomkins J.P."/>
            <person name="Vallenet D."/>
            <person name="Valverde C."/>
            <person name="Wall L.G."/>
            <person name="Wang Y."/>
            <person name="Medigue C."/>
            <person name="Benson D.R."/>
        </authorList>
    </citation>
    <scope>NUCLEOTIDE SEQUENCE [LARGE SCALE GENOMIC DNA]</scope>
    <source>
        <strain evidence="8">DSM 45986 / CECT 9034 / ACN14a</strain>
    </source>
</reference>
<dbReference type="PROSITE" id="PS50977">
    <property type="entry name" value="HTH_TETR_2"/>
    <property type="match status" value="1"/>
</dbReference>
<dbReference type="SUPFAM" id="SSF48498">
    <property type="entry name" value="Tetracyclin repressor-like, C-terminal domain"/>
    <property type="match status" value="1"/>
</dbReference>
<feature type="DNA-binding region" description="H-T-H motif" evidence="4">
    <location>
        <begin position="39"/>
        <end position="58"/>
    </location>
</feature>
<dbReference type="Proteomes" id="UP000000657">
    <property type="component" value="Chromosome"/>
</dbReference>
<dbReference type="OrthoDB" id="3382616at2"/>
<dbReference type="STRING" id="326424.FRAAL3956"/>
<dbReference type="InterPro" id="IPR049445">
    <property type="entry name" value="TetR_SbtR-like_C"/>
</dbReference>
<evidence type="ECO:0000256" key="3">
    <source>
        <dbReference type="ARBA" id="ARBA00023163"/>
    </source>
</evidence>